<dbReference type="InterPro" id="IPR023346">
    <property type="entry name" value="Lysozyme-like_dom_sf"/>
</dbReference>
<dbReference type="Proteomes" id="UP000612362">
    <property type="component" value="Unassembled WGS sequence"/>
</dbReference>
<protein>
    <recommendedName>
        <fullName evidence="2">LysM domain-containing protein</fullName>
    </recommendedName>
</protein>
<dbReference type="PANTHER" id="PTHR33734:SF22">
    <property type="entry name" value="MEMBRANE-BOUND LYTIC MUREIN TRANSGLYCOSYLASE D"/>
    <property type="match status" value="1"/>
</dbReference>
<keyword evidence="4" id="KW-1185">Reference proteome</keyword>
<dbReference type="PANTHER" id="PTHR33734">
    <property type="entry name" value="LYSM DOMAIN-CONTAINING GPI-ANCHORED PROTEIN 2"/>
    <property type="match status" value="1"/>
</dbReference>
<comment type="caution">
    <text evidence="3">The sequence shown here is derived from an EMBL/GenBank/DDBJ whole genome shotgun (WGS) entry which is preliminary data.</text>
</comment>
<dbReference type="EMBL" id="BNJF01000001">
    <property type="protein sequence ID" value="GHO42580.1"/>
    <property type="molecule type" value="Genomic_DNA"/>
</dbReference>
<proteinExistence type="predicted"/>
<evidence type="ECO:0000313" key="3">
    <source>
        <dbReference type="EMBL" id="GHO42580.1"/>
    </source>
</evidence>
<dbReference type="InterPro" id="IPR018392">
    <property type="entry name" value="LysM"/>
</dbReference>
<dbReference type="PROSITE" id="PS51782">
    <property type="entry name" value="LYSM"/>
    <property type="match status" value="1"/>
</dbReference>
<sequence length="215" mass="22932">MKGYKHILNTLRLNKMSRWGAIRLAILFTVLCVSGLIGMNTLGAHAKSSCTGTAYNVVRGDTLSGIAQKKGLNWKDLAKLNGLANPDLIFAGQEICLSGKAVSGAPSKPTTTPTTTSTPTQSKSVEGMIDDVFGTYAPAAKRVAMCESTMNPNATNSISIGGSHAAGVFQILYPSTWNTTSQASKSPYDAQANIQAAYEIFSRDGYSWREWACQP</sequence>
<accession>A0A8J3MP61</accession>
<feature type="compositionally biased region" description="Low complexity" evidence="1">
    <location>
        <begin position="106"/>
        <end position="122"/>
    </location>
</feature>
<dbReference type="AlphaFoldDB" id="A0A8J3MP61"/>
<dbReference type="SUPFAM" id="SSF53955">
    <property type="entry name" value="Lysozyme-like"/>
    <property type="match status" value="1"/>
</dbReference>
<name>A0A8J3MP61_9CHLR</name>
<reference evidence="3" key="1">
    <citation type="submission" date="2020-10" db="EMBL/GenBank/DDBJ databases">
        <title>Taxonomic study of unclassified bacteria belonging to the class Ktedonobacteria.</title>
        <authorList>
            <person name="Yabe S."/>
            <person name="Wang C.M."/>
            <person name="Zheng Y."/>
            <person name="Sakai Y."/>
            <person name="Cavaletti L."/>
            <person name="Monciardini P."/>
            <person name="Donadio S."/>
        </authorList>
    </citation>
    <scope>NUCLEOTIDE SEQUENCE</scope>
    <source>
        <strain evidence="3">SOSP1-1</strain>
    </source>
</reference>
<dbReference type="Gene3D" id="1.10.530.10">
    <property type="match status" value="1"/>
</dbReference>
<organism evidence="3 4">
    <name type="scientific">Ktedonospora formicarum</name>
    <dbReference type="NCBI Taxonomy" id="2778364"/>
    <lineage>
        <taxon>Bacteria</taxon>
        <taxon>Bacillati</taxon>
        <taxon>Chloroflexota</taxon>
        <taxon>Ktedonobacteria</taxon>
        <taxon>Ktedonobacterales</taxon>
        <taxon>Ktedonobacteraceae</taxon>
        <taxon>Ktedonospora</taxon>
    </lineage>
</organism>
<dbReference type="CDD" id="cd00118">
    <property type="entry name" value="LysM"/>
    <property type="match status" value="1"/>
</dbReference>
<dbReference type="GO" id="GO:0008932">
    <property type="term" value="F:lytic endotransglycosylase activity"/>
    <property type="evidence" value="ECO:0007669"/>
    <property type="project" value="TreeGrafter"/>
</dbReference>
<dbReference type="Pfam" id="PF18896">
    <property type="entry name" value="SLT_3"/>
    <property type="match status" value="1"/>
</dbReference>
<dbReference type="InterPro" id="IPR036779">
    <property type="entry name" value="LysM_dom_sf"/>
</dbReference>
<dbReference type="Gene3D" id="3.10.350.10">
    <property type="entry name" value="LysM domain"/>
    <property type="match status" value="1"/>
</dbReference>
<dbReference type="SUPFAM" id="SSF54106">
    <property type="entry name" value="LysM domain"/>
    <property type="match status" value="1"/>
</dbReference>
<dbReference type="InterPro" id="IPR043992">
    <property type="entry name" value="SLT_3"/>
</dbReference>
<dbReference type="SMART" id="SM00257">
    <property type="entry name" value="LysM"/>
    <property type="match status" value="1"/>
</dbReference>
<feature type="domain" description="LysM" evidence="2">
    <location>
        <begin position="53"/>
        <end position="97"/>
    </location>
</feature>
<gene>
    <name evidence="3" type="ORF">KSX_07430</name>
</gene>
<evidence type="ECO:0000313" key="4">
    <source>
        <dbReference type="Proteomes" id="UP000612362"/>
    </source>
</evidence>
<dbReference type="Pfam" id="PF01476">
    <property type="entry name" value="LysM"/>
    <property type="match status" value="1"/>
</dbReference>
<evidence type="ECO:0000259" key="2">
    <source>
        <dbReference type="PROSITE" id="PS51782"/>
    </source>
</evidence>
<evidence type="ECO:0000256" key="1">
    <source>
        <dbReference type="SAM" id="MobiDB-lite"/>
    </source>
</evidence>
<feature type="region of interest" description="Disordered" evidence="1">
    <location>
        <begin position="102"/>
        <end position="122"/>
    </location>
</feature>